<dbReference type="Pfam" id="PF00084">
    <property type="entry name" value="Sushi"/>
    <property type="match status" value="1"/>
</dbReference>
<dbReference type="InterPro" id="IPR000436">
    <property type="entry name" value="Sushi_SCR_CCP_dom"/>
</dbReference>
<evidence type="ECO:0000259" key="11">
    <source>
        <dbReference type="PROSITE" id="PS51220"/>
    </source>
</evidence>
<evidence type="ECO:0000259" key="10">
    <source>
        <dbReference type="PROSITE" id="PS50923"/>
    </source>
</evidence>
<dbReference type="Pfam" id="PF03782">
    <property type="entry name" value="AMOP"/>
    <property type="match status" value="1"/>
</dbReference>
<dbReference type="InterPro" id="IPR005533">
    <property type="entry name" value="AMOP_dom"/>
</dbReference>
<evidence type="ECO:0000256" key="2">
    <source>
        <dbReference type="ARBA" id="ARBA00022692"/>
    </source>
</evidence>
<dbReference type="PROSITE" id="PS50923">
    <property type="entry name" value="SUSHI"/>
    <property type="match status" value="1"/>
</dbReference>
<sequence>MNENHKPKILGPCLLFFILLFCWQLPQLCQSQISNNAQKNAAGQSSLNLQSIKSSAELNRNAQYIPGNRRPVEQQGPINMGDLQRFRSELMYPFTQQEYLEITSSKSFHDQPLQFQMPFFGFRYTYIWIQRDGYLAFSQGQISYNFPVKFPFPPPNKQSKGHDPSIIAPFFAMQEVEPKAPMGGVYLRVIDLTKETNITLREGIYADFRDGMIGAANFRPKFAIIVTWKNMTYTNRAPDFDRVTNTYQVVLATDEVRTFAMFNYEHIGWIAPYFEGKKGPPAYVGFNAGNSTRTYEFVPYSQNARISYLPSRGFGNNLEGRYFFQIDEEIWSGACVEKELDPNLPSRLPLSFFPKVGNMLGGTLVNVTGPCYQPDDIIECMFENWPTKGVFIDRNRVSCISPPVMYHGYVDLTVRVNGNIDFYGRFYIQPPDIAHDDISIVADNDRQEDPVEIEIKWKPERLALDSRAVGQLSLWGYRESDKVYPSLTYIDLLVDGINIMDAKYVLDVQQFRTRYNPSVSDITFGFLALNITNPDQVFGLDLRKSPIIWSRAMPLAWYFKKQWEKEFGSNGKWKTYMCNKWFDRETFLDYFATTVFRCPCTMTQAQIDRGHFSPDLQCNVIDRKCDTFHRGALHCVKTGRPSIGGSGQTCCYDERHELLQTADTMYGGRPSRAYVYGKHPFKSQMMIPVLSEYYHDIVPFFFCCKWQPKEDDSKTCQMYNYWRTSQDCSSYQPPAVASVFGDPHIITFDQLNYTFNGKGEFTLARVSNPMYQFNLQGRFEQLPSPDNFAPMPNATFLSAIAVKDNVSSVVEFRIRPLAASWRYQMYVIVDKEYVFWWDDSMRLQNFYGVSLYQPAGIKNMSHIIAMFDSGAGVEVIANKGRMTVHVYAPYSFMVSYQNKLLLLLSITNDYKSKQNSTSGLLGNYSRVQHDDFVLPNQQYLPIDQPPEVLYRELSRVYRVLEKVTPNDINQQSTLFFHDAVPYSYYDGINFKPDFHPQLPTFAKHLEEDMINVCSDSSSCRYDYITTLNREFAALTKSEETASAILAKEAQQLVIRCPALPKPLNGRKSENRYWPGIIVRFICNDGYRLIGYEARRCREDGLWSWGVDPECISHAAYIGQIAGIGFGILIPIIVLLIIVVLFVVLGRRENDHEGTYDTNEDEMAQAIQEYRACENSFQCTTFCNNKGFNDRVCKTVTVDESPNIDGTALVNRRVCLCSESKEEGGGNSATGEYFNYWFSPGHECIRNGSDKQCKEYCKRIRIDPEVCQCRLSSCKFPKKYLNVPQALGH</sequence>
<dbReference type="InterPro" id="IPR001846">
    <property type="entry name" value="VWF_type-D"/>
</dbReference>
<dbReference type="PANTHER" id="PTHR13802:SF52">
    <property type="entry name" value="MUCIN-4"/>
    <property type="match status" value="1"/>
</dbReference>
<dbReference type="Pfam" id="PF00094">
    <property type="entry name" value="VWD"/>
    <property type="match status" value="1"/>
</dbReference>
<dbReference type="Pfam" id="PF06119">
    <property type="entry name" value="NIDO"/>
    <property type="match status" value="1"/>
</dbReference>
<dbReference type="Gene3D" id="2.60.40.10">
    <property type="entry name" value="Immunoglobulins"/>
    <property type="match status" value="1"/>
</dbReference>
<dbReference type="SMART" id="SM00032">
    <property type="entry name" value="CCP"/>
    <property type="match status" value="1"/>
</dbReference>
<protein>
    <recommendedName>
        <fullName evidence="15">Protein mesh-like</fullName>
    </recommendedName>
</protein>
<evidence type="ECO:0000256" key="6">
    <source>
        <dbReference type="PROSITE-ProRule" id="PRU00302"/>
    </source>
</evidence>
<dbReference type="Proteomes" id="UP000887458">
    <property type="component" value="Unassembled WGS sequence"/>
</dbReference>
<evidence type="ECO:0000256" key="5">
    <source>
        <dbReference type="ARBA" id="ARBA00023157"/>
    </source>
</evidence>
<keyword evidence="3 7" id="KW-1133">Transmembrane helix</keyword>
<evidence type="ECO:0000259" key="12">
    <source>
        <dbReference type="PROSITE" id="PS51233"/>
    </source>
</evidence>
<dbReference type="CDD" id="cd00033">
    <property type="entry name" value="CCP"/>
    <property type="match status" value="1"/>
</dbReference>
<feature type="signal peptide" evidence="8">
    <location>
        <begin position="1"/>
        <end position="31"/>
    </location>
</feature>
<evidence type="ECO:0000313" key="13">
    <source>
        <dbReference type="EMBL" id="KAH9418025.1"/>
    </source>
</evidence>
<dbReference type="PROSITE" id="PS51220">
    <property type="entry name" value="NIDO"/>
    <property type="match status" value="1"/>
</dbReference>
<dbReference type="SMART" id="SM00723">
    <property type="entry name" value="AMOP"/>
    <property type="match status" value="1"/>
</dbReference>
<dbReference type="InterPro" id="IPR014756">
    <property type="entry name" value="Ig_E-set"/>
</dbReference>
<evidence type="ECO:0000256" key="7">
    <source>
        <dbReference type="SAM" id="Phobius"/>
    </source>
</evidence>
<proteinExistence type="predicted"/>
<dbReference type="PROSITE" id="PS51233">
    <property type="entry name" value="VWFD"/>
    <property type="match status" value="1"/>
</dbReference>
<dbReference type="InterPro" id="IPR013783">
    <property type="entry name" value="Ig-like_fold"/>
</dbReference>
<dbReference type="PANTHER" id="PTHR13802">
    <property type="entry name" value="MUCIN 4-RELATED"/>
    <property type="match status" value="1"/>
</dbReference>
<keyword evidence="4 7" id="KW-0472">Membrane</keyword>
<evidence type="ECO:0000256" key="8">
    <source>
        <dbReference type="SAM" id="SignalP"/>
    </source>
</evidence>
<keyword evidence="2 7" id="KW-0812">Transmembrane</keyword>
<dbReference type="Pfam" id="PF23263">
    <property type="entry name" value="C8-3_MUC4"/>
    <property type="match status" value="1"/>
</dbReference>
<dbReference type="SMART" id="SM00539">
    <property type="entry name" value="NIDO"/>
    <property type="match status" value="1"/>
</dbReference>
<evidence type="ECO:0008006" key="15">
    <source>
        <dbReference type="Google" id="ProtNLM"/>
    </source>
</evidence>
<keyword evidence="5" id="KW-1015">Disulfide bond</keyword>
<feature type="transmembrane region" description="Helical" evidence="7">
    <location>
        <begin position="1120"/>
        <end position="1144"/>
    </location>
</feature>
<dbReference type="Gene3D" id="2.10.70.10">
    <property type="entry name" value="Complement Module, domain 1"/>
    <property type="match status" value="1"/>
</dbReference>
<accession>A0ABQ8J626</accession>
<organism evidence="13 14">
    <name type="scientific">Dermatophagoides pteronyssinus</name>
    <name type="common">European house dust mite</name>
    <dbReference type="NCBI Taxonomy" id="6956"/>
    <lineage>
        <taxon>Eukaryota</taxon>
        <taxon>Metazoa</taxon>
        <taxon>Ecdysozoa</taxon>
        <taxon>Arthropoda</taxon>
        <taxon>Chelicerata</taxon>
        <taxon>Arachnida</taxon>
        <taxon>Acari</taxon>
        <taxon>Acariformes</taxon>
        <taxon>Sarcoptiformes</taxon>
        <taxon>Astigmata</taxon>
        <taxon>Psoroptidia</taxon>
        <taxon>Analgoidea</taxon>
        <taxon>Pyroglyphidae</taxon>
        <taxon>Dermatophagoidinae</taxon>
        <taxon>Dermatophagoides</taxon>
    </lineage>
</organism>
<dbReference type="Pfam" id="PF01833">
    <property type="entry name" value="TIG"/>
    <property type="match status" value="1"/>
</dbReference>
<comment type="caution">
    <text evidence="13">The sequence shown here is derived from an EMBL/GenBank/DDBJ whole genome shotgun (WGS) entry which is preliminary data.</text>
</comment>
<evidence type="ECO:0000256" key="1">
    <source>
        <dbReference type="ARBA" id="ARBA00004370"/>
    </source>
</evidence>
<feature type="domain" description="Sushi" evidence="10">
    <location>
        <begin position="1054"/>
        <end position="1112"/>
    </location>
</feature>
<dbReference type="EMBL" id="NJHN03000067">
    <property type="protein sequence ID" value="KAH9418025.1"/>
    <property type="molecule type" value="Genomic_DNA"/>
</dbReference>
<comment type="subcellular location">
    <subcellularLocation>
        <location evidence="1">Membrane</location>
    </subcellularLocation>
</comment>
<dbReference type="InterPro" id="IPR035976">
    <property type="entry name" value="Sushi/SCR/CCP_sf"/>
</dbReference>
<keyword evidence="8" id="KW-0732">Signal</keyword>
<evidence type="ECO:0000259" key="9">
    <source>
        <dbReference type="PROSITE" id="PS50856"/>
    </source>
</evidence>
<gene>
    <name evidence="13" type="ORF">DERP_008281</name>
</gene>
<feature type="chain" id="PRO_5045438575" description="Protein mesh-like" evidence="8">
    <location>
        <begin position="32"/>
        <end position="1288"/>
    </location>
</feature>
<feature type="domain" description="AMOP" evidence="9">
    <location>
        <begin position="570"/>
        <end position="723"/>
    </location>
</feature>
<evidence type="ECO:0000313" key="14">
    <source>
        <dbReference type="Proteomes" id="UP000887458"/>
    </source>
</evidence>
<dbReference type="PROSITE" id="PS50856">
    <property type="entry name" value="AMOP"/>
    <property type="match status" value="1"/>
</dbReference>
<dbReference type="InterPro" id="IPR051495">
    <property type="entry name" value="Epithelial_Barrier/Signaling"/>
</dbReference>
<reference evidence="13 14" key="1">
    <citation type="journal article" date="2018" name="J. Allergy Clin. Immunol.">
        <title>High-quality assembly of Dermatophagoides pteronyssinus genome and transcriptome reveals a wide range of novel allergens.</title>
        <authorList>
            <person name="Liu X.Y."/>
            <person name="Yang K.Y."/>
            <person name="Wang M.Q."/>
            <person name="Kwok J.S."/>
            <person name="Zeng X."/>
            <person name="Yang Z."/>
            <person name="Xiao X.J."/>
            <person name="Lau C.P."/>
            <person name="Li Y."/>
            <person name="Huang Z.M."/>
            <person name="Ba J.G."/>
            <person name="Yim A.K."/>
            <person name="Ouyang C.Y."/>
            <person name="Ngai S.M."/>
            <person name="Chan T.F."/>
            <person name="Leung E.L."/>
            <person name="Liu L."/>
            <person name="Liu Z.G."/>
            <person name="Tsui S.K."/>
        </authorList>
    </citation>
    <scope>NUCLEOTIDE SEQUENCE [LARGE SCALE GENOMIC DNA]</scope>
    <source>
        <strain evidence="13">Derp</strain>
    </source>
</reference>
<dbReference type="InterPro" id="IPR056619">
    <property type="entry name" value="C8-3_MUC4"/>
</dbReference>
<evidence type="ECO:0000256" key="4">
    <source>
        <dbReference type="ARBA" id="ARBA00023136"/>
    </source>
</evidence>
<reference evidence="13 14" key="2">
    <citation type="journal article" date="2022" name="Mol. Biol. Evol.">
        <title>Comparative Genomics Reveals Insights into the Divergent Evolution of Astigmatic Mites and Household Pest Adaptations.</title>
        <authorList>
            <person name="Xiong Q."/>
            <person name="Wan A.T."/>
            <person name="Liu X."/>
            <person name="Fung C.S."/>
            <person name="Xiao X."/>
            <person name="Malainual N."/>
            <person name="Hou J."/>
            <person name="Wang L."/>
            <person name="Wang M."/>
            <person name="Yang K.Y."/>
            <person name="Cui Y."/>
            <person name="Leung E.L."/>
            <person name="Nong W."/>
            <person name="Shin S.K."/>
            <person name="Au S.W."/>
            <person name="Jeong K.Y."/>
            <person name="Chew F.T."/>
            <person name="Hui J.H."/>
            <person name="Leung T.F."/>
            <person name="Tungtrongchitr A."/>
            <person name="Zhong N."/>
            <person name="Liu Z."/>
            <person name="Tsui S.K."/>
        </authorList>
    </citation>
    <scope>NUCLEOTIDE SEQUENCE [LARGE SCALE GENOMIC DNA]</scope>
    <source>
        <strain evidence="13">Derp</strain>
    </source>
</reference>
<evidence type="ECO:0000256" key="3">
    <source>
        <dbReference type="ARBA" id="ARBA00022989"/>
    </source>
</evidence>
<dbReference type="InterPro" id="IPR003886">
    <property type="entry name" value="NIDO_dom"/>
</dbReference>
<dbReference type="SUPFAM" id="SSF57535">
    <property type="entry name" value="Complement control module/SCR domain"/>
    <property type="match status" value="1"/>
</dbReference>
<name>A0ABQ8J626_DERPT</name>
<feature type="domain" description="NIDO" evidence="11">
    <location>
        <begin position="169"/>
        <end position="329"/>
    </location>
</feature>
<dbReference type="InterPro" id="IPR002909">
    <property type="entry name" value="IPT_dom"/>
</dbReference>
<keyword evidence="6" id="KW-0768">Sushi</keyword>
<feature type="domain" description="VWFD" evidence="12">
    <location>
        <begin position="735"/>
        <end position="965"/>
    </location>
</feature>
<comment type="caution">
    <text evidence="6">Lacks conserved residue(s) required for the propagation of feature annotation.</text>
</comment>
<keyword evidence="14" id="KW-1185">Reference proteome</keyword>
<dbReference type="SUPFAM" id="SSF81296">
    <property type="entry name" value="E set domains"/>
    <property type="match status" value="1"/>
</dbReference>